<dbReference type="SUPFAM" id="SSF51604">
    <property type="entry name" value="Enolase C-terminal domain-like"/>
    <property type="match status" value="1"/>
</dbReference>
<dbReference type="InterPro" id="IPR029017">
    <property type="entry name" value="Enolase-like_N"/>
</dbReference>
<dbReference type="InterPro" id="IPR018110">
    <property type="entry name" value="Mandel_Rmase/mucon_lact_enz_CS"/>
</dbReference>
<protein>
    <submittedName>
        <fullName evidence="3">O-succinylbenzoate synthase</fullName>
    </submittedName>
</protein>
<dbReference type="RefSeq" id="WP_121698228.1">
    <property type="nucleotide sequence ID" value="NZ_JBCLPP010000038.1"/>
</dbReference>
<gene>
    <name evidence="3" type="ORF">AAK873_11670</name>
</gene>
<evidence type="ECO:0000313" key="3">
    <source>
        <dbReference type="EMBL" id="MEY8246267.1"/>
    </source>
</evidence>
<dbReference type="Gene3D" id="3.20.20.120">
    <property type="entry name" value="Enolase-like C-terminal domain"/>
    <property type="match status" value="1"/>
</dbReference>
<dbReference type="SUPFAM" id="SSF54826">
    <property type="entry name" value="Enolase N-terminal domain-like"/>
    <property type="match status" value="1"/>
</dbReference>
<evidence type="ECO:0000259" key="2">
    <source>
        <dbReference type="SMART" id="SM00922"/>
    </source>
</evidence>
<dbReference type="Pfam" id="PF13378">
    <property type="entry name" value="MR_MLE_C"/>
    <property type="match status" value="1"/>
</dbReference>
<evidence type="ECO:0000256" key="1">
    <source>
        <dbReference type="ARBA" id="ARBA00022723"/>
    </source>
</evidence>
<dbReference type="CDD" id="cd03320">
    <property type="entry name" value="OSBS"/>
    <property type="match status" value="1"/>
</dbReference>
<dbReference type="PANTHER" id="PTHR48073">
    <property type="entry name" value="O-SUCCINYLBENZOATE SYNTHASE-RELATED"/>
    <property type="match status" value="1"/>
</dbReference>
<organism evidence="3 4">
    <name type="scientific">Heminiphilus faecis</name>
    <dbReference type="NCBI Taxonomy" id="2601703"/>
    <lineage>
        <taxon>Bacteria</taxon>
        <taxon>Pseudomonadati</taxon>
        <taxon>Bacteroidota</taxon>
        <taxon>Bacteroidia</taxon>
        <taxon>Bacteroidales</taxon>
        <taxon>Muribaculaceae</taxon>
        <taxon>Heminiphilus</taxon>
    </lineage>
</organism>
<dbReference type="SFLD" id="SFLDG00180">
    <property type="entry name" value="muconate_cycloisomerase"/>
    <property type="match status" value="1"/>
</dbReference>
<dbReference type="SFLD" id="SFLDF00009">
    <property type="entry name" value="o-succinylbenzoate_synthase"/>
    <property type="match status" value="1"/>
</dbReference>
<keyword evidence="1" id="KW-0479">Metal-binding</keyword>
<dbReference type="InterPro" id="IPR013342">
    <property type="entry name" value="Mandelate_racemase_C"/>
</dbReference>
<dbReference type="InterPro" id="IPR036849">
    <property type="entry name" value="Enolase-like_C_sf"/>
</dbReference>
<dbReference type="InterPro" id="IPR029065">
    <property type="entry name" value="Enolase_C-like"/>
</dbReference>
<dbReference type="PROSITE" id="PS00909">
    <property type="entry name" value="MR_MLE_2"/>
    <property type="match status" value="1"/>
</dbReference>
<name>A0ABV4CZ56_9BACT</name>
<dbReference type="PANTHER" id="PTHR48073:SF2">
    <property type="entry name" value="O-SUCCINYLBENZOATE SYNTHASE"/>
    <property type="match status" value="1"/>
</dbReference>
<dbReference type="Gene3D" id="3.30.390.10">
    <property type="entry name" value="Enolase-like, N-terminal domain"/>
    <property type="match status" value="1"/>
</dbReference>
<feature type="domain" description="Mandelate racemase/muconate lactonizing enzyme C-terminal" evidence="2">
    <location>
        <begin position="132"/>
        <end position="230"/>
    </location>
</feature>
<keyword evidence="4" id="KW-1185">Reference proteome</keyword>
<reference evidence="3 4" key="1">
    <citation type="submission" date="2024-03" db="EMBL/GenBank/DDBJ databases">
        <title>Mouse gut bacterial collection (mGBC) of GemPharmatech.</title>
        <authorList>
            <person name="He Y."/>
            <person name="Dong L."/>
            <person name="Wu D."/>
            <person name="Gao X."/>
            <person name="Lin Z."/>
        </authorList>
    </citation>
    <scope>NUCLEOTIDE SEQUENCE [LARGE SCALE GENOMIC DNA]</scope>
    <source>
        <strain evidence="3 4">54-13</strain>
    </source>
</reference>
<comment type="caution">
    <text evidence="3">The sequence shown here is derived from an EMBL/GenBank/DDBJ whole genome shotgun (WGS) entry which is preliminary data.</text>
</comment>
<sequence length="354" mass="40448">MLKAKYIPYTLHFRQPAVTSRDILTRRDTYYLKIWHDEAPDCFGVGECALFRGLGDDDKPDYEKRLADLCDNINQSHSIDNIEWPEYTSICFGLETALNDLQNGAKRIIYRSGWSQGLDEIPINGLIWMGDARTMLSRIDEKLNAGFRCLKLKIGGINFEEELDLLGYIRSKYPPEQLELRLDANGSFTPDNALSRLERLSRYGIHSIEQPIKPRQYDAMRRLCNESPIAIALDEELIGLHATNDKTEMLDSIRPRYIILKPSLCGGFRSADKWIELADERNIGWWATSALESNIGLNAIAQWVSTFDTTMPQGLGTGALYTDNITSPIVQERDIIRYDHKNGTWRLPEDISQP</sequence>
<proteinExistence type="predicted"/>
<dbReference type="Proteomes" id="UP001565200">
    <property type="component" value="Unassembled WGS sequence"/>
</dbReference>
<dbReference type="EMBL" id="JBCLPP010000038">
    <property type="protein sequence ID" value="MEY8246267.1"/>
    <property type="molecule type" value="Genomic_DNA"/>
</dbReference>
<dbReference type="SFLD" id="SFLDS00001">
    <property type="entry name" value="Enolase"/>
    <property type="match status" value="1"/>
</dbReference>
<evidence type="ECO:0000313" key="4">
    <source>
        <dbReference type="Proteomes" id="UP001565200"/>
    </source>
</evidence>
<dbReference type="SMART" id="SM00922">
    <property type="entry name" value="MR_MLE"/>
    <property type="match status" value="1"/>
</dbReference>
<accession>A0ABV4CZ56</accession>